<dbReference type="AlphaFoldDB" id="A0A2I2KR63"/>
<evidence type="ECO:0000313" key="3">
    <source>
        <dbReference type="EMBL" id="SNQ48161.1"/>
    </source>
</evidence>
<accession>A0A2I2KR63</accession>
<feature type="domain" description="Transposase for insertion sequence element IS21-like C-terminal" evidence="2">
    <location>
        <begin position="314"/>
        <end position="383"/>
    </location>
</feature>
<dbReference type="NCBIfam" id="NF033546">
    <property type="entry name" value="transpos_IS21"/>
    <property type="match status" value="1"/>
</dbReference>
<keyword evidence="4" id="KW-1185">Reference proteome</keyword>
<name>A0A2I2KR63_9ACTN</name>
<evidence type="ECO:0000313" key="4">
    <source>
        <dbReference type="Proteomes" id="UP000234331"/>
    </source>
</evidence>
<dbReference type="EMBL" id="FZMO01000141">
    <property type="protein sequence ID" value="SNQ48161.1"/>
    <property type="molecule type" value="Genomic_DNA"/>
</dbReference>
<dbReference type="PANTHER" id="PTHR35004">
    <property type="entry name" value="TRANSPOSASE RV3428C-RELATED"/>
    <property type="match status" value="1"/>
</dbReference>
<feature type="compositionally biased region" description="Low complexity" evidence="1">
    <location>
        <begin position="536"/>
        <end position="547"/>
    </location>
</feature>
<proteinExistence type="predicted"/>
<organism evidence="3 4">
    <name type="scientific">Frankia canadensis</name>
    <dbReference type="NCBI Taxonomy" id="1836972"/>
    <lineage>
        <taxon>Bacteria</taxon>
        <taxon>Bacillati</taxon>
        <taxon>Actinomycetota</taxon>
        <taxon>Actinomycetes</taxon>
        <taxon>Frankiales</taxon>
        <taxon>Frankiaceae</taxon>
        <taxon>Frankia</taxon>
    </lineage>
</organism>
<dbReference type="InterPro" id="IPR054353">
    <property type="entry name" value="IstA-like_C"/>
</dbReference>
<dbReference type="Pfam" id="PF22483">
    <property type="entry name" value="Mu-transpos_C_2"/>
    <property type="match status" value="1"/>
</dbReference>
<reference evidence="3 4" key="1">
    <citation type="submission" date="2017-06" db="EMBL/GenBank/DDBJ databases">
        <authorList>
            <person name="Kim H.J."/>
            <person name="Triplett B.A."/>
        </authorList>
    </citation>
    <scope>NUCLEOTIDE SEQUENCE [LARGE SCALE GENOMIC DNA]</scope>
    <source>
        <strain evidence="3">FRACA_ARgP5</strain>
    </source>
</reference>
<evidence type="ECO:0000256" key="1">
    <source>
        <dbReference type="SAM" id="MobiDB-lite"/>
    </source>
</evidence>
<feature type="region of interest" description="Disordered" evidence="1">
    <location>
        <begin position="506"/>
        <end position="547"/>
    </location>
</feature>
<evidence type="ECO:0000259" key="2">
    <source>
        <dbReference type="Pfam" id="PF22483"/>
    </source>
</evidence>
<dbReference type="PANTHER" id="PTHR35004:SF7">
    <property type="entry name" value="INTEGRASE PROTEIN"/>
    <property type="match status" value="1"/>
</dbReference>
<sequence length="547" mass="60079">MGSSRVEVFEAIRVDARRGMSIRALAERHGVHRRTVRQALESAAPVPRKTPVRRAARLEMFKESIDAMLVADLEAPRKQRHTATRVRDRLISEHGMSDTVAYSTVRDYVARRRPEIMAETGRGMENAFVLQTHPPGQEAEVDFGDLWVRLAGEPTKCFLFTLRMPYSGKAVHRVFASQGQEAFIEGHLHAFTVLDGVPTGKIRYDNLRSAVSRVLMGRNRTESDRWVLFRSHHGFDAFYCMPGVEGAHEKGGVEGEVGRFRRNHLVPVPEVDTLAELNVRVERADIADDARRIEGRVVTVGQAFAVEAPLLRPLPDEAFEPGLLLTPRVDRYGRITVRQCHYSVPVRLIGQRVRVFLRASELVILDGRTEVARHARAVRKGSQALLLDHYLEVLARKPGALPGATALVQARASGMFTSAHEAFWASARHAHGDAGGTRALVEVLLLHRHLPHLDVVAGLTAAVALGANTADVVAVEARKAGQTRRPASAAPPASPVVSLTERRLAALPADTRPAPSVAHYDQLLRRRASPPPAGRAPPSASSEGEVS</sequence>
<gene>
    <name evidence="3" type="ORF">FRACA_2250002</name>
</gene>
<protein>
    <submittedName>
        <fullName evidence="3">Transposase</fullName>
    </submittedName>
</protein>
<dbReference type="Proteomes" id="UP000234331">
    <property type="component" value="Unassembled WGS sequence"/>
</dbReference>